<dbReference type="AlphaFoldDB" id="A0A8R1IUM5"/>
<reference evidence="1" key="2">
    <citation type="submission" date="2022-06" db="UniProtKB">
        <authorList>
            <consortium name="EnsemblMetazoa"/>
        </authorList>
    </citation>
    <scope>IDENTIFICATION</scope>
    <source>
        <strain evidence="1">DF5081</strain>
    </source>
</reference>
<evidence type="ECO:0000313" key="1">
    <source>
        <dbReference type="EnsemblMetazoa" id="CJA40144.1"/>
    </source>
</evidence>
<dbReference type="Proteomes" id="UP000005237">
    <property type="component" value="Unassembled WGS sequence"/>
</dbReference>
<evidence type="ECO:0000313" key="2">
    <source>
        <dbReference type="Proteomes" id="UP000005237"/>
    </source>
</evidence>
<accession>A0A8R1IUM5</accession>
<reference evidence="2" key="1">
    <citation type="submission" date="2010-08" db="EMBL/GenBank/DDBJ databases">
        <authorList>
            <consortium name="Caenorhabditis japonica Sequencing Consortium"/>
            <person name="Wilson R.K."/>
        </authorList>
    </citation>
    <scope>NUCLEOTIDE SEQUENCE [LARGE SCALE GENOMIC DNA]</scope>
    <source>
        <strain evidence="2">DF5081</strain>
    </source>
</reference>
<dbReference type="EnsemblMetazoa" id="CJA40144.1">
    <property type="protein sequence ID" value="CJA40144.1"/>
    <property type="gene ID" value="WBGene00215992"/>
</dbReference>
<keyword evidence="2" id="KW-1185">Reference proteome</keyword>
<protein>
    <submittedName>
        <fullName evidence="1">Uncharacterized protein</fullName>
    </submittedName>
</protein>
<sequence>MGRRWRTGGACPFPFVSSPGISAGVRPSERRGGETISRVDWIGKVVINYWGGKVAWQLLNKVKIEAASQATRGMLDFEQYTPVSD</sequence>
<proteinExistence type="predicted"/>
<name>A0A8R1IUM5_CAEJA</name>
<organism evidence="1 2">
    <name type="scientific">Caenorhabditis japonica</name>
    <dbReference type="NCBI Taxonomy" id="281687"/>
    <lineage>
        <taxon>Eukaryota</taxon>
        <taxon>Metazoa</taxon>
        <taxon>Ecdysozoa</taxon>
        <taxon>Nematoda</taxon>
        <taxon>Chromadorea</taxon>
        <taxon>Rhabditida</taxon>
        <taxon>Rhabditina</taxon>
        <taxon>Rhabditomorpha</taxon>
        <taxon>Rhabditoidea</taxon>
        <taxon>Rhabditidae</taxon>
        <taxon>Peloderinae</taxon>
        <taxon>Caenorhabditis</taxon>
    </lineage>
</organism>